<comment type="caution">
    <text evidence="3">The sequence shown here is derived from an EMBL/GenBank/DDBJ whole genome shotgun (WGS) entry which is preliminary data.</text>
</comment>
<evidence type="ECO:0000256" key="1">
    <source>
        <dbReference type="SAM" id="MobiDB-lite"/>
    </source>
</evidence>
<accession>A0A0R2M1E1</accession>
<organism evidence="3 4">
    <name type="scientific">Levilactobacillus paucivorans</name>
    <dbReference type="NCBI Taxonomy" id="616990"/>
    <lineage>
        <taxon>Bacteria</taxon>
        <taxon>Bacillati</taxon>
        <taxon>Bacillota</taxon>
        <taxon>Bacilli</taxon>
        <taxon>Lactobacillales</taxon>
        <taxon>Lactobacillaceae</taxon>
        <taxon>Levilactobacillus</taxon>
    </lineage>
</organism>
<dbReference type="GO" id="GO:0003697">
    <property type="term" value="F:single-stranded DNA binding"/>
    <property type="evidence" value="ECO:0007669"/>
    <property type="project" value="InterPro"/>
</dbReference>
<evidence type="ECO:0000313" key="3">
    <source>
        <dbReference type="EMBL" id="KRO05181.1"/>
    </source>
</evidence>
<dbReference type="PATRIC" id="fig|616990.3.peg.269"/>
<name>A0A0R2M1E1_9LACO</name>
<feature type="domain" description="N-terminal" evidence="2">
    <location>
        <begin position="33"/>
        <end position="105"/>
    </location>
</feature>
<sequence>MPSKADVKAWKAQLFAQAEQQILKLTDSDRFKQYLNTLAKFHQYSARNIDLIYAQNPQATQVAGFKQWQTDFNRTVNKGAKSIRIAAPIIKKLTPAEQKRLDTTDERAIVGYRYLPIFDVAQTSGDPVLSAKDFVKENLADHQNVTSLYNAFKDYLNQQTDLQVGEVPLATLNGAKGYFQPITNEIVIGGDEPDNALKLKTLYHEYAHSQLHGLKSAFKDRPRAYQETQAEAVAYVAMQNIGVDTSNYSLGYVATWAKDKAVIHSALSEIQQVSNKVIELSDGLTKQLGLQQEKANKITEKIEDIAKEKLVVKADNPVEAVKKLYNNNLQNAIQESYTLSDISEKEADYFRKTATWEDVADIEKSNNAIKDLGHGYYADEYIERNDNNPHSANQSILKNNDPEHPTLSQQYKNLLKQVQDPAKNNQQAEKQLKQVHQEISNRTQNQLKDFAKHNPEVKQPEKEETQQIRR</sequence>
<feature type="compositionally biased region" description="Polar residues" evidence="1">
    <location>
        <begin position="437"/>
        <end position="447"/>
    </location>
</feature>
<evidence type="ECO:0000259" key="2">
    <source>
        <dbReference type="Pfam" id="PF08401"/>
    </source>
</evidence>
<dbReference type="Proteomes" id="UP000051906">
    <property type="component" value="Unassembled WGS sequence"/>
</dbReference>
<feature type="compositionally biased region" description="Basic and acidic residues" evidence="1">
    <location>
        <begin position="449"/>
        <end position="470"/>
    </location>
</feature>
<keyword evidence="4" id="KW-1185">Reference proteome</keyword>
<dbReference type="AlphaFoldDB" id="A0A0R2M1E1"/>
<feature type="region of interest" description="Disordered" evidence="1">
    <location>
        <begin position="384"/>
        <end position="406"/>
    </location>
</feature>
<dbReference type="OrthoDB" id="9803716at2"/>
<proteinExistence type="predicted"/>
<evidence type="ECO:0000313" key="4">
    <source>
        <dbReference type="Proteomes" id="UP000051906"/>
    </source>
</evidence>
<gene>
    <name evidence="3" type="ORF">IV54_GL000247</name>
</gene>
<protein>
    <submittedName>
        <fullName evidence="3">LtrC</fullName>
    </submittedName>
</protein>
<dbReference type="InterPro" id="IPR013610">
    <property type="entry name" value="ArdC_N"/>
</dbReference>
<reference evidence="3 4" key="1">
    <citation type="journal article" date="2015" name="Genome Announc.">
        <title>Expanding the biotechnology potential of lactobacilli through comparative genomics of 213 strains and associated genera.</title>
        <authorList>
            <person name="Sun Z."/>
            <person name="Harris H.M."/>
            <person name="McCann A."/>
            <person name="Guo C."/>
            <person name="Argimon S."/>
            <person name="Zhang W."/>
            <person name="Yang X."/>
            <person name="Jeffery I.B."/>
            <person name="Cooney J.C."/>
            <person name="Kagawa T.F."/>
            <person name="Liu W."/>
            <person name="Song Y."/>
            <person name="Salvetti E."/>
            <person name="Wrobel A."/>
            <person name="Rasinkangas P."/>
            <person name="Parkhill J."/>
            <person name="Rea M.C."/>
            <person name="O'Sullivan O."/>
            <person name="Ritari J."/>
            <person name="Douillard F.P."/>
            <person name="Paul Ross R."/>
            <person name="Yang R."/>
            <person name="Briner A.E."/>
            <person name="Felis G.E."/>
            <person name="de Vos W.M."/>
            <person name="Barrangou R."/>
            <person name="Klaenhammer T.R."/>
            <person name="Caufield P.W."/>
            <person name="Cui Y."/>
            <person name="Zhang H."/>
            <person name="O'Toole P.W."/>
        </authorList>
    </citation>
    <scope>NUCLEOTIDE SEQUENCE [LARGE SCALE GENOMIC DNA]</scope>
    <source>
        <strain evidence="3 4">DSM 22467</strain>
    </source>
</reference>
<feature type="compositionally biased region" description="Polar residues" evidence="1">
    <location>
        <begin position="388"/>
        <end position="398"/>
    </location>
</feature>
<dbReference type="EMBL" id="JQCA01000013">
    <property type="protein sequence ID" value="KRO05181.1"/>
    <property type="molecule type" value="Genomic_DNA"/>
</dbReference>
<dbReference type="Pfam" id="PF08401">
    <property type="entry name" value="ArdcN"/>
    <property type="match status" value="1"/>
</dbReference>
<feature type="region of interest" description="Disordered" evidence="1">
    <location>
        <begin position="420"/>
        <end position="470"/>
    </location>
</feature>
<dbReference type="STRING" id="616990.IV54_GL000247"/>